<dbReference type="KEGG" id="bim:112214135"/>
<reference evidence="2" key="1">
    <citation type="submission" date="2025-08" db="UniProtKB">
        <authorList>
            <consortium name="RefSeq"/>
        </authorList>
    </citation>
    <scope>IDENTIFICATION</scope>
</reference>
<keyword evidence="1" id="KW-1185">Reference proteome</keyword>
<dbReference type="OrthoDB" id="7613858at2759"/>
<dbReference type="AlphaFoldDB" id="A0A6P6FKA9"/>
<evidence type="ECO:0000313" key="1">
    <source>
        <dbReference type="Proteomes" id="UP000515180"/>
    </source>
</evidence>
<protein>
    <submittedName>
        <fullName evidence="2">Uncharacterized protein LOC112214135</fullName>
    </submittedName>
</protein>
<name>A0A6P6FKA9_BOMIM</name>
<proteinExistence type="predicted"/>
<gene>
    <name evidence="2" type="primary">LOC112214135</name>
</gene>
<sequence length="100" mass="11868">MFANFAAIFSLTLAKTLQSHLVYLKIIVDNIINIFAENIIYRYFVCVFRLRKNSFVMFHIRQVKRNRGTRIRLLFTFETAVNDGRLKKASPIEKAKNQRR</sequence>
<accession>A0A6P6FKA9</accession>
<dbReference type="RefSeq" id="XP_024228433.1">
    <property type="nucleotide sequence ID" value="XM_024372665.2"/>
</dbReference>
<dbReference type="Proteomes" id="UP000515180">
    <property type="component" value="Unplaced"/>
</dbReference>
<organism evidence="1 2">
    <name type="scientific">Bombus impatiens</name>
    <name type="common">Bumblebee</name>
    <dbReference type="NCBI Taxonomy" id="132113"/>
    <lineage>
        <taxon>Eukaryota</taxon>
        <taxon>Metazoa</taxon>
        <taxon>Ecdysozoa</taxon>
        <taxon>Arthropoda</taxon>
        <taxon>Hexapoda</taxon>
        <taxon>Insecta</taxon>
        <taxon>Pterygota</taxon>
        <taxon>Neoptera</taxon>
        <taxon>Endopterygota</taxon>
        <taxon>Hymenoptera</taxon>
        <taxon>Apocrita</taxon>
        <taxon>Aculeata</taxon>
        <taxon>Apoidea</taxon>
        <taxon>Anthophila</taxon>
        <taxon>Apidae</taxon>
        <taxon>Bombus</taxon>
        <taxon>Pyrobombus</taxon>
    </lineage>
</organism>
<dbReference type="GeneID" id="112214135"/>
<evidence type="ECO:0000313" key="2">
    <source>
        <dbReference type="RefSeq" id="XP_024228433.1"/>
    </source>
</evidence>